<dbReference type="PANTHER" id="PTHR47074">
    <property type="entry name" value="BNAC02G40300D PROTEIN"/>
    <property type="match status" value="1"/>
</dbReference>
<dbReference type="Pfam" id="PF13456">
    <property type="entry name" value="RVT_3"/>
    <property type="match status" value="1"/>
</dbReference>
<sequence length="397" mass="45795">MLLLDDGIGDVRRILVKQPSISHDDSFTWAYNKSGNLTVKSAYWLAREQKIKETFPQALALSSVNHVKEKVWRTLTSPKIKTFLWKALSEALPVADLIIQRGMRIDGRCQLCGLEGETIIHVLFHCDPARQVWVLSGVPCSEIGFENGSLFGNLNYLLNVKCSSEGGIQPLRSWPWVIWNIWKCRNDFIFKGRRWAPEEIVEKAFGEADEWFLAQEVEEELTKLNDKVVEITKKKWTPPPNDWLMSNIGFEWIKHSKLMGGAWVVRNHRGVVLMHSRRAFSNIQSLDEARLVSILWAVESMTSLRYNRVIFAGDFKEIFLALKNPLQWPALRYHVTEVNMNLRLMPEFQVKTVVKEENKGATIIAQTVTREGRLPSYVAKGHPSWLFEFFVNESRLL</sequence>
<name>A0A9W3CWN3_RAPSA</name>
<reference evidence="4" key="1">
    <citation type="submission" date="2025-08" db="UniProtKB">
        <authorList>
            <consortium name="RefSeq"/>
        </authorList>
    </citation>
    <scope>IDENTIFICATION</scope>
    <source>
        <tissue evidence="4">Leaf</tissue>
    </source>
</reference>
<dbReference type="OrthoDB" id="1749408at2759"/>
<evidence type="ECO:0000313" key="4">
    <source>
        <dbReference type="RefSeq" id="XP_056855828.1"/>
    </source>
</evidence>
<accession>A0A9W3CWN3</accession>
<dbReference type="AlphaFoldDB" id="A0A9W3CWN3"/>
<dbReference type="GeneID" id="130505243"/>
<dbReference type="KEGG" id="rsz:130505243"/>
<organism evidence="3 4">
    <name type="scientific">Raphanus sativus</name>
    <name type="common">Radish</name>
    <name type="synonym">Raphanus raphanistrum var. sativus</name>
    <dbReference type="NCBI Taxonomy" id="3726"/>
    <lineage>
        <taxon>Eukaryota</taxon>
        <taxon>Viridiplantae</taxon>
        <taxon>Streptophyta</taxon>
        <taxon>Embryophyta</taxon>
        <taxon>Tracheophyta</taxon>
        <taxon>Spermatophyta</taxon>
        <taxon>Magnoliopsida</taxon>
        <taxon>eudicotyledons</taxon>
        <taxon>Gunneridae</taxon>
        <taxon>Pentapetalae</taxon>
        <taxon>rosids</taxon>
        <taxon>malvids</taxon>
        <taxon>Brassicales</taxon>
        <taxon>Brassicaceae</taxon>
        <taxon>Brassiceae</taxon>
        <taxon>Raphanus</taxon>
    </lineage>
</organism>
<dbReference type="Pfam" id="PF13966">
    <property type="entry name" value="zf-RVT"/>
    <property type="match status" value="1"/>
</dbReference>
<feature type="domain" description="Reverse transcriptase zinc-binding" evidence="2">
    <location>
        <begin position="38"/>
        <end position="133"/>
    </location>
</feature>
<evidence type="ECO:0000313" key="3">
    <source>
        <dbReference type="Proteomes" id="UP000504610"/>
    </source>
</evidence>
<feature type="domain" description="RNase H type-1" evidence="1">
    <location>
        <begin position="258"/>
        <end position="366"/>
    </location>
</feature>
<evidence type="ECO:0000259" key="2">
    <source>
        <dbReference type="Pfam" id="PF13966"/>
    </source>
</evidence>
<evidence type="ECO:0000259" key="1">
    <source>
        <dbReference type="Pfam" id="PF13456"/>
    </source>
</evidence>
<dbReference type="InterPro" id="IPR002156">
    <property type="entry name" value="RNaseH_domain"/>
</dbReference>
<dbReference type="RefSeq" id="XP_056855828.1">
    <property type="nucleotide sequence ID" value="XM_056999848.1"/>
</dbReference>
<dbReference type="GO" id="GO:0003676">
    <property type="term" value="F:nucleic acid binding"/>
    <property type="evidence" value="ECO:0007669"/>
    <property type="project" value="InterPro"/>
</dbReference>
<protein>
    <submittedName>
        <fullName evidence="4">Uncharacterized protein LOC130505243</fullName>
    </submittedName>
</protein>
<dbReference type="GO" id="GO:0004523">
    <property type="term" value="F:RNA-DNA hybrid ribonuclease activity"/>
    <property type="evidence" value="ECO:0007669"/>
    <property type="project" value="InterPro"/>
</dbReference>
<dbReference type="InterPro" id="IPR026960">
    <property type="entry name" value="RVT-Znf"/>
</dbReference>
<dbReference type="InterPro" id="IPR052929">
    <property type="entry name" value="RNase_H-like_EbsB-rel"/>
</dbReference>
<gene>
    <name evidence="4" type="primary">LOC130505243</name>
</gene>
<dbReference type="PANTHER" id="PTHR47074:SF11">
    <property type="entry name" value="REVERSE TRANSCRIPTASE-LIKE PROTEIN"/>
    <property type="match status" value="1"/>
</dbReference>
<proteinExistence type="predicted"/>
<keyword evidence="3" id="KW-1185">Reference proteome</keyword>
<dbReference type="Proteomes" id="UP000504610">
    <property type="component" value="Unplaced"/>
</dbReference>